<dbReference type="Pfam" id="PF17259">
    <property type="entry name" value="DUF5325"/>
    <property type="match status" value="1"/>
</dbReference>
<dbReference type="RefSeq" id="WP_187773654.1">
    <property type="nucleotide sequence ID" value="NZ_JAGGMB010000006.1"/>
</dbReference>
<keyword evidence="1" id="KW-1133">Transmembrane helix</keyword>
<feature type="transmembrane region" description="Helical" evidence="1">
    <location>
        <begin position="32"/>
        <end position="51"/>
    </location>
</feature>
<evidence type="ECO:0000256" key="1">
    <source>
        <dbReference type="SAM" id="Phobius"/>
    </source>
</evidence>
<proteinExistence type="predicted"/>
<evidence type="ECO:0000313" key="2">
    <source>
        <dbReference type="EMBL" id="MBP2077899.1"/>
    </source>
</evidence>
<sequence>MKNINIPMLLLAILVVAMFFLVGLAIAFRNIWFILLFLILGFAIFGYGLSLKKRRK</sequence>
<dbReference type="AlphaFoldDB" id="A0A9X0YSL0"/>
<keyword evidence="1" id="KW-0472">Membrane</keyword>
<protein>
    <submittedName>
        <fullName evidence="2">ABC-type multidrug transport system permease subunit</fullName>
    </submittedName>
</protein>
<gene>
    <name evidence="2" type="ORF">J2Z64_002154</name>
</gene>
<reference evidence="2" key="1">
    <citation type="submission" date="2021-03" db="EMBL/GenBank/DDBJ databases">
        <title>Genomic Encyclopedia of Type Strains, Phase IV (KMG-IV): sequencing the most valuable type-strain genomes for metagenomic binning, comparative biology and taxonomic classification.</title>
        <authorList>
            <person name="Goeker M."/>
        </authorList>
    </citation>
    <scope>NUCLEOTIDE SEQUENCE</scope>
    <source>
        <strain evidence="2">DSM 107338</strain>
    </source>
</reference>
<feature type="transmembrane region" description="Helical" evidence="1">
    <location>
        <begin position="7"/>
        <end position="26"/>
    </location>
</feature>
<accession>A0A9X0YSL0</accession>
<evidence type="ECO:0000313" key="3">
    <source>
        <dbReference type="Proteomes" id="UP001138793"/>
    </source>
</evidence>
<dbReference type="EMBL" id="JAGGMB010000006">
    <property type="protein sequence ID" value="MBP2077899.1"/>
    <property type="molecule type" value="Genomic_DNA"/>
</dbReference>
<dbReference type="InterPro" id="IPR035211">
    <property type="entry name" value="DUF5325"/>
</dbReference>
<organism evidence="2 3">
    <name type="scientific">Oceanobacillus polygoni</name>
    <dbReference type="NCBI Taxonomy" id="1235259"/>
    <lineage>
        <taxon>Bacteria</taxon>
        <taxon>Bacillati</taxon>
        <taxon>Bacillota</taxon>
        <taxon>Bacilli</taxon>
        <taxon>Bacillales</taxon>
        <taxon>Bacillaceae</taxon>
        <taxon>Oceanobacillus</taxon>
    </lineage>
</organism>
<keyword evidence="3" id="KW-1185">Reference proteome</keyword>
<dbReference type="Proteomes" id="UP001138793">
    <property type="component" value="Unassembled WGS sequence"/>
</dbReference>
<keyword evidence="1" id="KW-0812">Transmembrane</keyword>
<name>A0A9X0YSL0_9BACI</name>
<comment type="caution">
    <text evidence="2">The sequence shown here is derived from an EMBL/GenBank/DDBJ whole genome shotgun (WGS) entry which is preliminary data.</text>
</comment>